<comment type="caution">
    <text evidence="2">The sequence shown here is derived from an EMBL/GenBank/DDBJ whole genome shotgun (WGS) entry which is preliminary data.</text>
</comment>
<dbReference type="Proteomes" id="UP000289437">
    <property type="component" value="Unassembled WGS sequence"/>
</dbReference>
<keyword evidence="3" id="KW-1185">Reference proteome</keyword>
<gene>
    <name evidence="2" type="ORF">GRAN_2982</name>
</gene>
<reference evidence="2 3" key="1">
    <citation type="submission" date="2018-11" db="EMBL/GenBank/DDBJ databases">
        <authorList>
            <person name="Mardanov A.V."/>
            <person name="Ravin N.V."/>
            <person name="Dedysh S.N."/>
        </authorList>
    </citation>
    <scope>NUCLEOTIDE SEQUENCE [LARGE SCALE GENOMIC DNA]</scope>
    <source>
        <strain evidence="2 3">AF10</strain>
    </source>
</reference>
<organism evidence="2 3">
    <name type="scientific">Granulicella sibirica</name>
    <dbReference type="NCBI Taxonomy" id="2479048"/>
    <lineage>
        <taxon>Bacteria</taxon>
        <taxon>Pseudomonadati</taxon>
        <taxon>Acidobacteriota</taxon>
        <taxon>Terriglobia</taxon>
        <taxon>Terriglobales</taxon>
        <taxon>Acidobacteriaceae</taxon>
        <taxon>Granulicella</taxon>
    </lineage>
</organism>
<keyword evidence="1" id="KW-1133">Transmembrane helix</keyword>
<evidence type="ECO:0000313" key="3">
    <source>
        <dbReference type="Proteomes" id="UP000289437"/>
    </source>
</evidence>
<keyword evidence="1" id="KW-0472">Membrane</keyword>
<protein>
    <submittedName>
        <fullName evidence="2">Uncharacterized protein</fullName>
    </submittedName>
</protein>
<dbReference type="RefSeq" id="WP_277751217.1">
    <property type="nucleotide sequence ID" value="NZ_RDSM01000002.1"/>
</dbReference>
<keyword evidence="1" id="KW-0812">Transmembrane</keyword>
<evidence type="ECO:0000313" key="2">
    <source>
        <dbReference type="EMBL" id="RXH56125.1"/>
    </source>
</evidence>
<dbReference type="EMBL" id="RDSM01000002">
    <property type="protein sequence ID" value="RXH56125.1"/>
    <property type="molecule type" value="Genomic_DNA"/>
</dbReference>
<accession>A0A4Q0SY74</accession>
<sequence length="41" mass="5023">MHLNFDTMEARHLVYVYAGVWIVQGGYLAWITWQWFHTRKP</sequence>
<evidence type="ECO:0000256" key="1">
    <source>
        <dbReference type="SAM" id="Phobius"/>
    </source>
</evidence>
<feature type="transmembrane region" description="Helical" evidence="1">
    <location>
        <begin position="12"/>
        <end position="36"/>
    </location>
</feature>
<proteinExistence type="predicted"/>
<name>A0A4Q0SY74_9BACT</name>
<dbReference type="AlphaFoldDB" id="A0A4Q0SY74"/>
<reference evidence="3" key="2">
    <citation type="submission" date="2019-02" db="EMBL/GenBank/DDBJ databases">
        <title>Granulicella sibirica sp. nov., a psychrotolerant acidobacterium isolated from an organic soil layer in forested tundra, West Siberia.</title>
        <authorList>
            <person name="Oshkin I.Y."/>
            <person name="Kulichevskaya I.S."/>
            <person name="Rijpstra W.I.C."/>
            <person name="Sinninghe Damste J.S."/>
            <person name="Rakitin A.L."/>
            <person name="Ravin N.V."/>
            <person name="Dedysh S.N."/>
        </authorList>
    </citation>
    <scope>NUCLEOTIDE SEQUENCE [LARGE SCALE GENOMIC DNA]</scope>
    <source>
        <strain evidence="3">AF10</strain>
    </source>
</reference>